<evidence type="ECO:0000313" key="2">
    <source>
        <dbReference type="EMBL" id="MXU97271.1"/>
    </source>
</evidence>
<dbReference type="EMBL" id="GIFC01015188">
    <property type="protein sequence ID" value="MXU97271.1"/>
    <property type="molecule type" value="Transcribed_RNA"/>
</dbReference>
<organism evidence="2">
    <name type="scientific">Ixodes ricinus</name>
    <name type="common">Common tick</name>
    <name type="synonym">Acarus ricinus</name>
    <dbReference type="NCBI Taxonomy" id="34613"/>
    <lineage>
        <taxon>Eukaryota</taxon>
        <taxon>Metazoa</taxon>
        <taxon>Ecdysozoa</taxon>
        <taxon>Arthropoda</taxon>
        <taxon>Chelicerata</taxon>
        <taxon>Arachnida</taxon>
        <taxon>Acari</taxon>
        <taxon>Parasitiformes</taxon>
        <taxon>Ixodida</taxon>
        <taxon>Ixodoidea</taxon>
        <taxon>Ixodidae</taxon>
        <taxon>Ixodinae</taxon>
        <taxon>Ixodes</taxon>
    </lineage>
</organism>
<feature type="chain" id="PRO_5025514719" description="Secreted protein" evidence="1">
    <location>
        <begin position="22"/>
        <end position="258"/>
    </location>
</feature>
<dbReference type="PROSITE" id="PS51257">
    <property type="entry name" value="PROKAR_LIPOPROTEIN"/>
    <property type="match status" value="1"/>
</dbReference>
<accession>A0A6B0V6F9</accession>
<name>A0A6B0V6F9_IXORI</name>
<protein>
    <recommendedName>
        <fullName evidence="3">Secreted protein</fullName>
    </recommendedName>
</protein>
<keyword evidence="1" id="KW-0732">Signal</keyword>
<reference evidence="2" key="1">
    <citation type="submission" date="2019-12" db="EMBL/GenBank/DDBJ databases">
        <title>An insight into the sialome of adult female Ixodes ricinus ticks feeding for 6 days.</title>
        <authorList>
            <person name="Perner J."/>
            <person name="Ribeiro J.M.C."/>
        </authorList>
    </citation>
    <scope>NUCLEOTIDE SEQUENCE</scope>
    <source>
        <strain evidence="2">Semi-engorged</strain>
        <tissue evidence="2">Salivary glands</tissue>
    </source>
</reference>
<feature type="signal peptide" evidence="1">
    <location>
        <begin position="1"/>
        <end position="21"/>
    </location>
</feature>
<evidence type="ECO:0000256" key="1">
    <source>
        <dbReference type="SAM" id="SignalP"/>
    </source>
</evidence>
<proteinExistence type="predicted"/>
<evidence type="ECO:0008006" key="3">
    <source>
        <dbReference type="Google" id="ProtNLM"/>
    </source>
</evidence>
<dbReference type="AlphaFoldDB" id="A0A6B0V6F9"/>
<sequence>MTARLFDLIAWTTCSVSSCNASDGTTLLTKPLTRASRALIGLPVSSIYADTFCGTQRATGMPGVEQKRPNEAPGSEKVALSDARAISQEATSWQPAAAASPSTCAMTGTGSFSIADITLVQSAKISSCRAVPDSILSSLRSCPELKTGPVLERTMQRSASFVWALSKHSSRRFNIASESTFRFFGLLRVMWWAPSSSRTETRSLLRRLAVVCNGFADLPKHARGLTRSARTPRMVQLQACITIVFRLCTNTQHSLFIS</sequence>